<evidence type="ECO:0000313" key="3">
    <source>
        <dbReference type="EMBL" id="KUG57084.1"/>
    </source>
</evidence>
<sequence>MSHETRSPLPMASTGCACCAPAPAADHAAPAAGTASATGTTSTYQVQGMTCGHCATSVTEELTALKGVSEVHVDLVAGGASTVTVTAEHPLSTEAVRTAVEEAGYTLVTA</sequence>
<evidence type="ECO:0000259" key="2">
    <source>
        <dbReference type="PROSITE" id="PS50846"/>
    </source>
</evidence>
<dbReference type="Proteomes" id="UP000053512">
    <property type="component" value="Unassembled WGS sequence"/>
</dbReference>
<dbReference type="SUPFAM" id="SSF55008">
    <property type="entry name" value="HMA, heavy metal-associated domain"/>
    <property type="match status" value="1"/>
</dbReference>
<dbReference type="PROSITE" id="PS01047">
    <property type="entry name" value="HMA_1"/>
    <property type="match status" value="1"/>
</dbReference>
<organism evidence="3 4">
    <name type="scientific">Kocuria rosea subsp. polaris</name>
    <dbReference type="NCBI Taxonomy" id="136273"/>
    <lineage>
        <taxon>Bacteria</taxon>
        <taxon>Bacillati</taxon>
        <taxon>Actinomycetota</taxon>
        <taxon>Actinomycetes</taxon>
        <taxon>Micrococcales</taxon>
        <taxon>Micrococcaceae</taxon>
        <taxon>Kocuria</taxon>
    </lineage>
</organism>
<evidence type="ECO:0000313" key="4">
    <source>
        <dbReference type="Proteomes" id="UP000053512"/>
    </source>
</evidence>
<dbReference type="OrthoDB" id="9813965at2"/>
<dbReference type="InterPro" id="IPR036163">
    <property type="entry name" value="HMA_dom_sf"/>
</dbReference>
<evidence type="ECO:0000256" key="1">
    <source>
        <dbReference type="ARBA" id="ARBA00022723"/>
    </source>
</evidence>
<dbReference type="PROSITE" id="PS51257">
    <property type="entry name" value="PROKAR_LIPOPROTEIN"/>
    <property type="match status" value="1"/>
</dbReference>
<dbReference type="PROSITE" id="PS50846">
    <property type="entry name" value="HMA_2"/>
    <property type="match status" value="1"/>
</dbReference>
<protein>
    <recommendedName>
        <fullName evidence="2">HMA domain-containing protein</fullName>
    </recommendedName>
</protein>
<name>A0A0W8IAT4_KOCRO</name>
<dbReference type="Gene3D" id="3.30.70.100">
    <property type="match status" value="1"/>
</dbReference>
<dbReference type="RefSeq" id="WP_058874192.1">
    <property type="nucleotide sequence ID" value="NZ_LQBK01000019.1"/>
</dbReference>
<reference evidence="4" key="1">
    <citation type="submission" date="2015-12" db="EMBL/GenBank/DDBJ databases">
        <authorList>
            <person name="Nair G.R."/>
            <person name="Kaur G."/>
            <person name="Mayilraj S."/>
        </authorList>
    </citation>
    <scope>NUCLEOTIDE SEQUENCE [LARGE SCALE GENOMIC DNA]</scope>
    <source>
        <strain evidence="4">CD08_4</strain>
    </source>
</reference>
<dbReference type="InterPro" id="IPR006121">
    <property type="entry name" value="HMA_dom"/>
</dbReference>
<proteinExistence type="predicted"/>
<dbReference type="AlphaFoldDB" id="A0A0W8IAT4"/>
<dbReference type="GO" id="GO:0046872">
    <property type="term" value="F:metal ion binding"/>
    <property type="evidence" value="ECO:0007669"/>
    <property type="project" value="UniProtKB-KW"/>
</dbReference>
<feature type="domain" description="HMA" evidence="2">
    <location>
        <begin position="40"/>
        <end position="108"/>
    </location>
</feature>
<keyword evidence="1" id="KW-0479">Metal-binding</keyword>
<dbReference type="Pfam" id="PF00403">
    <property type="entry name" value="HMA"/>
    <property type="match status" value="1"/>
</dbReference>
<comment type="caution">
    <text evidence="3">The sequence shown here is derived from an EMBL/GenBank/DDBJ whole genome shotgun (WGS) entry which is preliminary data.</text>
</comment>
<dbReference type="CDD" id="cd00371">
    <property type="entry name" value="HMA"/>
    <property type="match status" value="1"/>
</dbReference>
<dbReference type="EMBL" id="LQBK01000019">
    <property type="protein sequence ID" value="KUG57084.1"/>
    <property type="molecule type" value="Genomic_DNA"/>
</dbReference>
<dbReference type="InterPro" id="IPR017969">
    <property type="entry name" value="Heavy-metal-associated_CS"/>
</dbReference>
<gene>
    <name evidence="3" type="ORF">AVL61_16965</name>
</gene>
<accession>A0A0W8IAT4</accession>